<dbReference type="InterPro" id="IPR025306">
    <property type="entry name" value="Zn-bnd_dom_prob"/>
</dbReference>
<keyword evidence="4" id="KW-1185">Reference proteome</keyword>
<dbReference type="EMBL" id="FNCP01000007">
    <property type="protein sequence ID" value="SDG88638.1"/>
    <property type="molecule type" value="Genomic_DNA"/>
</dbReference>
<dbReference type="NCBIfam" id="TIGR04272">
    <property type="entry name" value="cxxc_cxxc_Mbark"/>
    <property type="match status" value="1"/>
</dbReference>
<proteinExistence type="predicted"/>
<dbReference type="InterPro" id="IPR026363">
    <property type="entry name" value="CxxC-x17-CxxC_dom"/>
</dbReference>
<dbReference type="Proteomes" id="UP000198656">
    <property type="component" value="Unassembled WGS sequence"/>
</dbReference>
<accession>A0A1G7XWT0</accession>
<dbReference type="Pfam" id="PF13451">
    <property type="entry name" value="zf_Tbcl"/>
    <property type="match status" value="1"/>
</dbReference>
<evidence type="ECO:0000259" key="1">
    <source>
        <dbReference type="Pfam" id="PF13451"/>
    </source>
</evidence>
<feature type="domain" description="Probable zinc-binding" evidence="1">
    <location>
        <begin position="3"/>
        <end position="49"/>
    </location>
</feature>
<dbReference type="OrthoDB" id="5505402at2"/>
<evidence type="ECO:0000259" key="2">
    <source>
        <dbReference type="Pfam" id="PF23477"/>
    </source>
</evidence>
<name>A0A1G7XWT0_9FIRM</name>
<evidence type="ECO:0000313" key="4">
    <source>
        <dbReference type="Proteomes" id="UP000198656"/>
    </source>
</evidence>
<dbReference type="RefSeq" id="WP_014903533.1">
    <property type="nucleotide sequence ID" value="NZ_FNCP01000007.1"/>
</dbReference>
<evidence type="ECO:0000313" key="3">
    <source>
        <dbReference type="EMBL" id="SDG88638.1"/>
    </source>
</evidence>
<feature type="domain" description="CxxC-x17-CxxC" evidence="2">
    <location>
        <begin position="63"/>
        <end position="99"/>
    </location>
</feature>
<gene>
    <name evidence="3" type="ORF">SAMN05443529_107129</name>
</gene>
<sequence>MAQDKYLICRDCSQEFVFSAGEQDFYAEKGFENEPTRCPACRQARKQQSGGGGRGNFGSRPQREMFPAVCASCGVQTEVPFQPSGEKPVYCRDCFQSMRRY</sequence>
<dbReference type="AlphaFoldDB" id="A0A1G7XWT0"/>
<protein>
    <submittedName>
        <fullName evidence="3">CxxC-x17-CxxC domain-containing protein</fullName>
    </submittedName>
</protein>
<reference evidence="4" key="1">
    <citation type="submission" date="2016-10" db="EMBL/GenBank/DDBJ databases">
        <authorList>
            <person name="Varghese N."/>
            <person name="Submissions S."/>
        </authorList>
    </citation>
    <scope>NUCLEOTIDE SEQUENCE [LARGE SCALE GENOMIC DNA]</scope>
    <source>
        <strain evidence="4">DSM 8344</strain>
    </source>
</reference>
<dbReference type="Pfam" id="PF23477">
    <property type="entry name" value="zf_Tbcl_2"/>
    <property type="match status" value="1"/>
</dbReference>
<dbReference type="STRING" id="1121419.SAMN05443529_107129"/>
<organism evidence="3 4">
    <name type="scientific">Desulfosporosinus hippei DSM 8344</name>
    <dbReference type="NCBI Taxonomy" id="1121419"/>
    <lineage>
        <taxon>Bacteria</taxon>
        <taxon>Bacillati</taxon>
        <taxon>Bacillota</taxon>
        <taxon>Clostridia</taxon>
        <taxon>Eubacteriales</taxon>
        <taxon>Desulfitobacteriaceae</taxon>
        <taxon>Desulfosporosinus</taxon>
    </lineage>
</organism>